<accession>A1VTB4</accession>
<sequence length="185" mass="20306">MLLAGRRCIFWPMACPSTNASPPAASPAEDPPRWRLKRRCALAPGQLLQAYAALAVFSAAIALPFGWHGLWLIPLWSLLEITVAGALFVVYMLHAADGEQISFSPEGQLAIEVVRGLDTRHYRMNPAWAHLERGGPRKDRLWLCCSPLRVEVATQLGAGEKRRVERELKQALAARQACGAMAATP</sequence>
<organism evidence="2 3">
    <name type="scientific">Polaromonas naphthalenivorans (strain CJ2)</name>
    <dbReference type="NCBI Taxonomy" id="365044"/>
    <lineage>
        <taxon>Bacteria</taxon>
        <taxon>Pseudomonadati</taxon>
        <taxon>Pseudomonadota</taxon>
        <taxon>Betaproteobacteria</taxon>
        <taxon>Burkholderiales</taxon>
        <taxon>Comamonadaceae</taxon>
        <taxon>Polaromonas</taxon>
    </lineage>
</organism>
<dbReference type="Pfam" id="PF10003">
    <property type="entry name" value="DUF2244"/>
    <property type="match status" value="1"/>
</dbReference>
<evidence type="ECO:0000256" key="1">
    <source>
        <dbReference type="SAM" id="Phobius"/>
    </source>
</evidence>
<keyword evidence="1 2" id="KW-0812">Transmembrane</keyword>
<name>A1VTB4_POLNA</name>
<keyword evidence="1" id="KW-0472">Membrane</keyword>
<protein>
    <submittedName>
        <fullName evidence="2">Putative transmembrane protein</fullName>
    </submittedName>
</protein>
<reference evidence="3" key="1">
    <citation type="journal article" date="2009" name="Environ. Microbiol.">
        <title>The genome of Polaromonas naphthalenivorans strain CJ2, isolated from coal tar-contaminated sediment, reveals physiological and metabolic versatility and evolution through extensive horizontal gene transfer.</title>
        <authorList>
            <person name="Yagi J.M."/>
            <person name="Sims D."/>
            <person name="Brettin T."/>
            <person name="Bruce D."/>
            <person name="Madsen E.L."/>
        </authorList>
    </citation>
    <scope>NUCLEOTIDE SEQUENCE [LARGE SCALE GENOMIC DNA]</scope>
    <source>
        <strain evidence="3">CJ2</strain>
    </source>
</reference>
<evidence type="ECO:0000313" key="3">
    <source>
        <dbReference type="Proteomes" id="UP000000644"/>
    </source>
</evidence>
<dbReference type="EMBL" id="CP000529">
    <property type="protein sequence ID" value="ABM38892.1"/>
    <property type="molecule type" value="Genomic_DNA"/>
</dbReference>
<dbReference type="InterPro" id="IPR019253">
    <property type="entry name" value="DUF2244_TM"/>
</dbReference>
<dbReference type="eggNOG" id="COG5488">
    <property type="taxonomic scope" value="Bacteria"/>
</dbReference>
<proteinExistence type="predicted"/>
<evidence type="ECO:0000313" key="2">
    <source>
        <dbReference type="EMBL" id="ABM38892.1"/>
    </source>
</evidence>
<feature type="transmembrane region" description="Helical" evidence="1">
    <location>
        <begin position="47"/>
        <end position="67"/>
    </location>
</feature>
<dbReference type="AlphaFoldDB" id="A1VTB4"/>
<dbReference type="Proteomes" id="UP000000644">
    <property type="component" value="Chromosome"/>
</dbReference>
<gene>
    <name evidence="2" type="ordered locus">Pnap_3596</name>
</gene>
<keyword evidence="3" id="KW-1185">Reference proteome</keyword>
<feature type="transmembrane region" description="Helical" evidence="1">
    <location>
        <begin position="73"/>
        <end position="93"/>
    </location>
</feature>
<dbReference type="HOGENOM" id="CLU_096000_3_0_4"/>
<keyword evidence="1" id="KW-1133">Transmembrane helix</keyword>
<dbReference type="KEGG" id="pna:Pnap_3596"/>